<gene>
    <name evidence="1" type="ORF">LCGC14_2178560</name>
</gene>
<dbReference type="AlphaFoldDB" id="A0A0F9DMY3"/>
<evidence type="ECO:0000313" key="1">
    <source>
        <dbReference type="EMBL" id="KKL63093.1"/>
    </source>
</evidence>
<dbReference type="EMBL" id="LAZR01028282">
    <property type="protein sequence ID" value="KKL63093.1"/>
    <property type="molecule type" value="Genomic_DNA"/>
</dbReference>
<proteinExistence type="predicted"/>
<sequence length="63" mass="7157">MPSTPPPSDPAAILQAQDIDAIRAVAVLENWLQQQAPMRLGWLATLRDIRRFTQQTKNMRNQS</sequence>
<organism evidence="1">
    <name type="scientific">marine sediment metagenome</name>
    <dbReference type="NCBI Taxonomy" id="412755"/>
    <lineage>
        <taxon>unclassified sequences</taxon>
        <taxon>metagenomes</taxon>
        <taxon>ecological metagenomes</taxon>
    </lineage>
</organism>
<name>A0A0F9DMY3_9ZZZZ</name>
<reference evidence="1" key="1">
    <citation type="journal article" date="2015" name="Nature">
        <title>Complex archaea that bridge the gap between prokaryotes and eukaryotes.</title>
        <authorList>
            <person name="Spang A."/>
            <person name="Saw J.H."/>
            <person name="Jorgensen S.L."/>
            <person name="Zaremba-Niedzwiedzka K."/>
            <person name="Martijn J."/>
            <person name="Lind A.E."/>
            <person name="van Eijk R."/>
            <person name="Schleper C."/>
            <person name="Guy L."/>
            <person name="Ettema T.J."/>
        </authorList>
    </citation>
    <scope>NUCLEOTIDE SEQUENCE</scope>
</reference>
<comment type="caution">
    <text evidence="1">The sequence shown here is derived from an EMBL/GenBank/DDBJ whole genome shotgun (WGS) entry which is preliminary data.</text>
</comment>
<protein>
    <submittedName>
        <fullName evidence="1">Uncharacterized protein</fullName>
    </submittedName>
</protein>
<accession>A0A0F9DMY3</accession>